<sequence>MEAVAPFKEVIVEVKEAGGEVFKLCYECGKCDVVCPWNRVRKFSIRKIIREAAFGLTEIEGEDIWRCTTCGTCPQECPRGVDQIDLGVSLRRIATKYGVFPTSVRPARAAAGTLRTDGNPLNEDREKRADWASDLSVKPFAEGMDVLYFVGCYYSYDPRLRKAAVATAKILNKAGVDFGILGTKENCCGESIRKTGAEDVFKALAKENIKTFIDHGVKRVLVSSPHCYHTFVNEYPEFMVNFEVVHVSQFLLELINEGRLELTGSYEKKVTYHDPCYLGRHNRIYDEPREILKRVPGLELIEMPDCREKSLCCGGGGGRIWMETPKDDRFSNLRVEQAQAVDAEVLATSCPYCISNFEESRLTLDCEETLEVKDLTEIIQEAL</sequence>
<gene>
    <name evidence="7" type="ORF">ACFL6M_02620</name>
</gene>
<evidence type="ECO:0000313" key="7">
    <source>
        <dbReference type="EMBL" id="MFC1572471.1"/>
    </source>
</evidence>
<dbReference type="InterPro" id="IPR004017">
    <property type="entry name" value="Cys_rich_dom"/>
</dbReference>
<evidence type="ECO:0000313" key="8">
    <source>
        <dbReference type="Proteomes" id="UP001593833"/>
    </source>
</evidence>
<dbReference type="Pfam" id="PF13183">
    <property type="entry name" value="Fer4_8"/>
    <property type="match status" value="1"/>
</dbReference>
<evidence type="ECO:0000256" key="3">
    <source>
        <dbReference type="ARBA" id="ARBA00023002"/>
    </source>
</evidence>
<dbReference type="Gene3D" id="1.10.1060.10">
    <property type="entry name" value="Alpha-helical ferredoxin"/>
    <property type="match status" value="1"/>
</dbReference>
<keyword evidence="3" id="KW-0560">Oxidoreductase</keyword>
<dbReference type="InterPro" id="IPR051460">
    <property type="entry name" value="HdrC_iron-sulfur_subunit"/>
</dbReference>
<keyword evidence="2" id="KW-0479">Metal-binding</keyword>
<evidence type="ECO:0000259" key="6">
    <source>
        <dbReference type="PROSITE" id="PS51379"/>
    </source>
</evidence>
<dbReference type="SUPFAM" id="SSF46548">
    <property type="entry name" value="alpha-helical ferredoxin"/>
    <property type="match status" value="1"/>
</dbReference>
<dbReference type="PANTHER" id="PTHR43255:SF1">
    <property type="entry name" value="IRON-SULFUR-BINDING OXIDOREDUCTASE FADF-RELATED"/>
    <property type="match status" value="1"/>
</dbReference>
<proteinExistence type="predicted"/>
<reference evidence="7 8" key="1">
    <citation type="submission" date="2024-09" db="EMBL/GenBank/DDBJ databases">
        <authorList>
            <person name="D'Angelo T."/>
        </authorList>
    </citation>
    <scope>NUCLEOTIDE SEQUENCE [LARGE SCALE GENOMIC DNA]</scope>
    <source>
        <strain evidence="7">SAG AM-320-E07</strain>
    </source>
</reference>
<dbReference type="PANTHER" id="PTHR43255">
    <property type="entry name" value="IRON-SULFUR-BINDING OXIDOREDUCTASE FADF-RELATED-RELATED"/>
    <property type="match status" value="1"/>
</dbReference>
<keyword evidence="1" id="KW-0004">4Fe-4S</keyword>
<evidence type="ECO:0000256" key="5">
    <source>
        <dbReference type="ARBA" id="ARBA00023014"/>
    </source>
</evidence>
<evidence type="ECO:0000256" key="1">
    <source>
        <dbReference type="ARBA" id="ARBA00022485"/>
    </source>
</evidence>
<protein>
    <submittedName>
        <fullName evidence="7">(Fe-S)-binding protein</fullName>
    </submittedName>
</protein>
<keyword evidence="5" id="KW-0411">Iron-sulfur</keyword>
<comment type="caution">
    <text evidence="7">The sequence shown here is derived from an EMBL/GenBank/DDBJ whole genome shotgun (WGS) entry which is preliminary data.</text>
</comment>
<dbReference type="EMBL" id="JBHPKH010000017">
    <property type="protein sequence ID" value="MFC1572471.1"/>
    <property type="molecule type" value="Genomic_DNA"/>
</dbReference>
<dbReference type="InterPro" id="IPR017896">
    <property type="entry name" value="4Fe4S_Fe-S-bd"/>
</dbReference>
<evidence type="ECO:0000256" key="2">
    <source>
        <dbReference type="ARBA" id="ARBA00022723"/>
    </source>
</evidence>
<dbReference type="Proteomes" id="UP001593833">
    <property type="component" value="Unassembled WGS sequence"/>
</dbReference>
<dbReference type="InterPro" id="IPR009051">
    <property type="entry name" value="Helical_ferredxn"/>
</dbReference>
<keyword evidence="4" id="KW-0408">Iron</keyword>
<accession>A0ABV6YJF0</accession>
<organism evidence="7 8">
    <name type="scientific">Eiseniibacteriota bacterium</name>
    <dbReference type="NCBI Taxonomy" id="2212470"/>
    <lineage>
        <taxon>Bacteria</taxon>
        <taxon>Candidatus Eiseniibacteriota</taxon>
    </lineage>
</organism>
<keyword evidence="8" id="KW-1185">Reference proteome</keyword>
<name>A0ABV6YJF0_UNCEI</name>
<evidence type="ECO:0000256" key="4">
    <source>
        <dbReference type="ARBA" id="ARBA00023004"/>
    </source>
</evidence>
<dbReference type="PROSITE" id="PS51379">
    <property type="entry name" value="4FE4S_FER_2"/>
    <property type="match status" value="1"/>
</dbReference>
<dbReference type="Pfam" id="PF02754">
    <property type="entry name" value="CCG"/>
    <property type="match status" value="2"/>
</dbReference>
<feature type="domain" description="4Fe-4S ferredoxin-type" evidence="6">
    <location>
        <begin position="55"/>
        <end position="87"/>
    </location>
</feature>